<keyword evidence="1" id="KW-0732">Signal</keyword>
<evidence type="ECO:0000313" key="3">
    <source>
        <dbReference type="Proteomes" id="UP001380365"/>
    </source>
</evidence>
<evidence type="ECO:0000313" key="2">
    <source>
        <dbReference type="EMBL" id="MEJ5094153.1"/>
    </source>
</evidence>
<evidence type="ECO:0008006" key="4">
    <source>
        <dbReference type="Google" id="ProtNLM"/>
    </source>
</evidence>
<feature type="signal peptide" evidence="1">
    <location>
        <begin position="1"/>
        <end position="19"/>
    </location>
</feature>
<dbReference type="PROSITE" id="PS51257">
    <property type="entry name" value="PROKAR_LIPOPROTEIN"/>
    <property type="match status" value="1"/>
</dbReference>
<comment type="caution">
    <text evidence="2">The sequence shown here is derived from an EMBL/GenBank/DDBJ whole genome shotgun (WGS) entry which is preliminary data.</text>
</comment>
<keyword evidence="3" id="KW-1185">Reference proteome</keyword>
<gene>
    <name evidence="2" type="ORF">WH159_06325</name>
</gene>
<proteinExistence type="predicted"/>
<sequence length="61" mass="6205">MRYLLLAAMLVVGSPNVNPCNAAFAAAAACCKVCSKGKACGNSCIARNKTCHQPRGCACDG</sequence>
<dbReference type="Proteomes" id="UP001380365">
    <property type="component" value="Unassembled WGS sequence"/>
</dbReference>
<reference evidence="2 3" key="1">
    <citation type="submission" date="2023-12" db="EMBL/GenBank/DDBJ databases">
        <title>Gut-associated functions are favored during microbiome assembly across C. elegans life.</title>
        <authorList>
            <person name="Zimmermann J."/>
        </authorList>
    </citation>
    <scope>NUCLEOTIDE SEQUENCE [LARGE SCALE GENOMIC DNA]</scope>
    <source>
        <strain evidence="2 3">JUb134</strain>
    </source>
</reference>
<organism evidence="2 3">
    <name type="scientific">Sphingomonas molluscorum</name>
    <dbReference type="NCBI Taxonomy" id="418184"/>
    <lineage>
        <taxon>Bacteria</taxon>
        <taxon>Pseudomonadati</taxon>
        <taxon>Pseudomonadota</taxon>
        <taxon>Alphaproteobacteria</taxon>
        <taxon>Sphingomonadales</taxon>
        <taxon>Sphingomonadaceae</taxon>
        <taxon>Sphingomonas</taxon>
    </lineage>
</organism>
<protein>
    <recommendedName>
        <fullName evidence="4">Metallothionein</fullName>
    </recommendedName>
</protein>
<dbReference type="EMBL" id="JBBGZA010000001">
    <property type="protein sequence ID" value="MEJ5094153.1"/>
    <property type="molecule type" value="Genomic_DNA"/>
</dbReference>
<dbReference type="RefSeq" id="WP_132882505.1">
    <property type="nucleotide sequence ID" value="NZ_JBBGZA010000001.1"/>
</dbReference>
<evidence type="ECO:0000256" key="1">
    <source>
        <dbReference type="SAM" id="SignalP"/>
    </source>
</evidence>
<accession>A0ABU8Q351</accession>
<name>A0ABU8Q351_9SPHN</name>
<feature type="chain" id="PRO_5045452484" description="Metallothionein" evidence="1">
    <location>
        <begin position="20"/>
        <end position="61"/>
    </location>
</feature>